<evidence type="ECO:0000256" key="3">
    <source>
        <dbReference type="ARBA" id="ARBA00012483"/>
    </source>
</evidence>
<dbReference type="Pfam" id="PF05605">
    <property type="entry name" value="zf-Di19"/>
    <property type="match status" value="1"/>
</dbReference>
<protein>
    <recommendedName>
        <fullName evidence="3">RING-type E3 ubiquitin transferase</fullName>
        <ecNumber evidence="3">2.3.2.27</ecNumber>
    </recommendedName>
</protein>
<dbReference type="GO" id="GO:0008270">
    <property type="term" value="F:zinc ion binding"/>
    <property type="evidence" value="ECO:0007669"/>
    <property type="project" value="UniProtKB-KW"/>
</dbReference>
<dbReference type="PANTHER" id="PTHR12268">
    <property type="entry name" value="E3 UBIQUITIN-PROTEIN LIGASE KCMF1"/>
    <property type="match status" value="1"/>
</dbReference>
<evidence type="ECO:0000313" key="12">
    <source>
        <dbReference type="Proteomes" id="UP001195483"/>
    </source>
</evidence>
<dbReference type="GO" id="GO:0061630">
    <property type="term" value="F:ubiquitin protein ligase activity"/>
    <property type="evidence" value="ECO:0007669"/>
    <property type="project" value="UniProtKB-EC"/>
</dbReference>
<evidence type="ECO:0000313" key="11">
    <source>
        <dbReference type="EMBL" id="KAK3607060.1"/>
    </source>
</evidence>
<feature type="region of interest" description="Disordered" evidence="9">
    <location>
        <begin position="467"/>
        <end position="526"/>
    </location>
</feature>
<evidence type="ECO:0000256" key="7">
    <source>
        <dbReference type="ARBA" id="ARBA00022833"/>
    </source>
</evidence>
<keyword evidence="12" id="KW-1185">Reference proteome</keyword>
<dbReference type="GO" id="GO:0005886">
    <property type="term" value="C:plasma membrane"/>
    <property type="evidence" value="ECO:0007669"/>
    <property type="project" value="TreeGrafter"/>
</dbReference>
<feature type="region of interest" description="Disordered" evidence="9">
    <location>
        <begin position="154"/>
        <end position="193"/>
    </location>
</feature>
<comment type="similarity">
    <text evidence="2">Belongs to the KCMF1 family.</text>
</comment>
<evidence type="ECO:0000256" key="2">
    <source>
        <dbReference type="ARBA" id="ARBA00010938"/>
    </source>
</evidence>
<dbReference type="CDD" id="cd02338">
    <property type="entry name" value="ZZ_PCMF_like"/>
    <property type="match status" value="1"/>
</dbReference>
<feature type="compositionally biased region" description="Polar residues" evidence="9">
    <location>
        <begin position="403"/>
        <end position="414"/>
    </location>
</feature>
<dbReference type="GO" id="GO:0045202">
    <property type="term" value="C:synapse"/>
    <property type="evidence" value="ECO:0007669"/>
    <property type="project" value="GOC"/>
</dbReference>
<dbReference type="Pfam" id="PF00569">
    <property type="entry name" value="ZZ"/>
    <property type="match status" value="1"/>
</dbReference>
<proteinExistence type="inferred from homology"/>
<dbReference type="InterPro" id="IPR008598">
    <property type="entry name" value="Di19_Zn-bd"/>
</dbReference>
<feature type="compositionally biased region" description="Polar residues" evidence="9">
    <location>
        <begin position="176"/>
        <end position="189"/>
    </location>
</feature>
<dbReference type="EMBL" id="JAEAOA010002317">
    <property type="protein sequence ID" value="KAK3607060.1"/>
    <property type="molecule type" value="Genomic_DNA"/>
</dbReference>
<comment type="catalytic activity">
    <reaction evidence="1">
        <text>S-ubiquitinyl-[E2 ubiquitin-conjugating enzyme]-L-cysteine + [acceptor protein]-L-lysine = [E2 ubiquitin-conjugating enzyme]-L-cysteine + N(6)-ubiquitinyl-[acceptor protein]-L-lysine.</text>
        <dbReference type="EC" id="2.3.2.27"/>
    </reaction>
</comment>
<dbReference type="Proteomes" id="UP001195483">
    <property type="component" value="Unassembled WGS sequence"/>
</dbReference>
<name>A0AAE0TBZ4_9BIVA</name>
<evidence type="ECO:0000256" key="8">
    <source>
        <dbReference type="PROSITE-ProRule" id="PRU00228"/>
    </source>
</evidence>
<keyword evidence="6 8" id="KW-0863">Zinc-finger</keyword>
<dbReference type="EC" id="2.3.2.27" evidence="3"/>
<feature type="region of interest" description="Disordered" evidence="9">
    <location>
        <begin position="230"/>
        <end position="286"/>
    </location>
</feature>
<comment type="caution">
    <text evidence="11">The sequence shown here is derived from an EMBL/GenBank/DDBJ whole genome shotgun (WGS) entry which is preliminary data.</text>
</comment>
<gene>
    <name evidence="11" type="ORF">CHS0354_039714</name>
</gene>
<dbReference type="InterPro" id="IPR050774">
    <property type="entry name" value="KCMF1/Dystrophin"/>
</dbReference>
<keyword evidence="5" id="KW-0479">Metal-binding</keyword>
<dbReference type="PROSITE" id="PS01357">
    <property type="entry name" value="ZF_ZZ_1"/>
    <property type="match status" value="1"/>
</dbReference>
<feature type="compositionally biased region" description="Basic and acidic residues" evidence="9">
    <location>
        <begin position="491"/>
        <end position="500"/>
    </location>
</feature>
<evidence type="ECO:0000256" key="4">
    <source>
        <dbReference type="ARBA" id="ARBA00022679"/>
    </source>
</evidence>
<dbReference type="SUPFAM" id="SSF57850">
    <property type="entry name" value="RING/U-box"/>
    <property type="match status" value="1"/>
</dbReference>
<dbReference type="PANTHER" id="PTHR12268:SF13">
    <property type="entry name" value="E3 UBIQUITIN-PROTEIN LIGASE KCMF1"/>
    <property type="match status" value="1"/>
</dbReference>
<feature type="region of interest" description="Disordered" evidence="9">
    <location>
        <begin position="393"/>
        <end position="426"/>
    </location>
</feature>
<keyword evidence="4" id="KW-0808">Transferase</keyword>
<feature type="compositionally biased region" description="Polar residues" evidence="9">
    <location>
        <begin position="254"/>
        <end position="263"/>
    </location>
</feature>
<reference evidence="11" key="2">
    <citation type="journal article" date="2021" name="Genome Biol. Evol.">
        <title>Developing a high-quality reference genome for a parasitic bivalve with doubly uniparental inheritance (Bivalvia: Unionida).</title>
        <authorList>
            <person name="Smith C.H."/>
        </authorList>
    </citation>
    <scope>NUCLEOTIDE SEQUENCE</scope>
    <source>
        <strain evidence="11">CHS0354</strain>
        <tissue evidence="11">Mantle</tissue>
    </source>
</reference>
<feature type="domain" description="ZZ-type" evidence="10">
    <location>
        <begin position="4"/>
        <end position="60"/>
    </location>
</feature>
<dbReference type="GO" id="GO:0099536">
    <property type="term" value="P:synaptic signaling"/>
    <property type="evidence" value="ECO:0007669"/>
    <property type="project" value="TreeGrafter"/>
</dbReference>
<evidence type="ECO:0000256" key="1">
    <source>
        <dbReference type="ARBA" id="ARBA00000900"/>
    </source>
</evidence>
<sequence length="526" mass="55908">MSRHDGVSCDSCLKGNFRGKRYKCLVCYDYDLCATCYEAGITTTRHTIDHPVQCILTRTDFDIFYGGEALSPEQPQSFTCPYCSKMGFTEVSLQEHVTSEHMDASNEVVCPICASLPGGDPNNVTEDFSAHLTLEHRAPREFISLNGTKSGVRHVRRIPHPGRGVGGTRTRRATNMHFSSGGASLTGLSPSGRESMDPIAELLSQLSSVRSRAAAAQSVSSQLQQLEMQLQSTRQQLERIPRRPETAKAPSGAPVSSSNQAELSTTGASSGAAGGSSSSSSNTSNSQFLLSRCMESVISGMDSEAQQERASRSMFVQEVLLSTLTEQLNLLDGGEQVEDFDKLLDKTPSAAPSSVKETLHEDVGALENTNCSGLHPISERNAASAEPLLSKNLAPKPAEKVSGTKQKSTVTALQGGSVSVGGAGGGASRQNMIQFQLQSQGHGQGLHMRSGQGSLAIPNNHPSMPVAIGGGGAAYENDNPQPLPGRPGSAGRERERDGRMSHGSAKRTMVKHLPATKATDREPPPH</sequence>
<dbReference type="InterPro" id="IPR043145">
    <property type="entry name" value="Znf_ZZ_sf"/>
</dbReference>
<dbReference type="InterPro" id="IPR000433">
    <property type="entry name" value="Znf_ZZ"/>
</dbReference>
<feature type="compositionally biased region" description="Low complexity" evidence="9">
    <location>
        <begin position="264"/>
        <end position="286"/>
    </location>
</feature>
<organism evidence="11 12">
    <name type="scientific">Potamilus streckersoni</name>
    <dbReference type="NCBI Taxonomy" id="2493646"/>
    <lineage>
        <taxon>Eukaryota</taxon>
        <taxon>Metazoa</taxon>
        <taxon>Spiralia</taxon>
        <taxon>Lophotrochozoa</taxon>
        <taxon>Mollusca</taxon>
        <taxon>Bivalvia</taxon>
        <taxon>Autobranchia</taxon>
        <taxon>Heteroconchia</taxon>
        <taxon>Palaeoheterodonta</taxon>
        <taxon>Unionida</taxon>
        <taxon>Unionoidea</taxon>
        <taxon>Unionidae</taxon>
        <taxon>Ambleminae</taxon>
        <taxon>Lampsilini</taxon>
        <taxon>Potamilus</taxon>
    </lineage>
</organism>
<dbReference type="Gene3D" id="3.30.60.90">
    <property type="match status" value="1"/>
</dbReference>
<evidence type="ECO:0000256" key="5">
    <source>
        <dbReference type="ARBA" id="ARBA00022723"/>
    </source>
</evidence>
<reference evidence="11" key="1">
    <citation type="journal article" date="2021" name="Genome Biol. Evol.">
        <title>A High-Quality Reference Genome for a Parasitic Bivalve with Doubly Uniparental Inheritance (Bivalvia: Unionida).</title>
        <authorList>
            <person name="Smith C.H."/>
        </authorList>
    </citation>
    <scope>NUCLEOTIDE SEQUENCE</scope>
    <source>
        <strain evidence="11">CHS0354</strain>
    </source>
</reference>
<feature type="compositionally biased region" description="Basic and acidic residues" evidence="9">
    <location>
        <begin position="236"/>
        <end position="246"/>
    </location>
</feature>
<dbReference type="PROSITE" id="PS50135">
    <property type="entry name" value="ZF_ZZ_2"/>
    <property type="match status" value="1"/>
</dbReference>
<keyword evidence="7" id="KW-0862">Zinc</keyword>
<evidence type="ECO:0000256" key="6">
    <source>
        <dbReference type="ARBA" id="ARBA00022771"/>
    </source>
</evidence>
<accession>A0AAE0TBZ4</accession>
<evidence type="ECO:0000259" key="10">
    <source>
        <dbReference type="PROSITE" id="PS50135"/>
    </source>
</evidence>
<evidence type="ECO:0000256" key="9">
    <source>
        <dbReference type="SAM" id="MobiDB-lite"/>
    </source>
</evidence>
<dbReference type="SMART" id="SM00291">
    <property type="entry name" value="ZnF_ZZ"/>
    <property type="match status" value="1"/>
</dbReference>
<dbReference type="AlphaFoldDB" id="A0AAE0TBZ4"/>
<reference evidence="11" key="3">
    <citation type="submission" date="2023-05" db="EMBL/GenBank/DDBJ databases">
        <authorList>
            <person name="Smith C.H."/>
        </authorList>
    </citation>
    <scope>NUCLEOTIDE SEQUENCE</scope>
    <source>
        <strain evidence="11">CHS0354</strain>
        <tissue evidence="11">Mantle</tissue>
    </source>
</reference>